<keyword evidence="2" id="KW-0479">Metal-binding</keyword>
<dbReference type="GO" id="GO:0005506">
    <property type="term" value="F:iron ion binding"/>
    <property type="evidence" value="ECO:0007669"/>
    <property type="project" value="InterPro"/>
</dbReference>
<keyword evidence="2" id="KW-0560">Oxidoreductase</keyword>
<reference evidence="3" key="1">
    <citation type="submission" date="2021-01" db="EMBL/GenBank/DDBJ databases">
        <title>Whole genome shotgun sequence of Sinosporangium siamense NBRC 109515.</title>
        <authorList>
            <person name="Komaki H."/>
            <person name="Tamura T."/>
        </authorList>
    </citation>
    <scope>NUCLEOTIDE SEQUENCE</scope>
    <source>
        <strain evidence="3">NBRC 109515</strain>
    </source>
</reference>
<dbReference type="GO" id="GO:0004497">
    <property type="term" value="F:monooxygenase activity"/>
    <property type="evidence" value="ECO:0007669"/>
    <property type="project" value="UniProtKB-KW"/>
</dbReference>
<proteinExistence type="inferred from homology"/>
<dbReference type="Gene3D" id="1.10.630.10">
    <property type="entry name" value="Cytochrome P450"/>
    <property type="match status" value="1"/>
</dbReference>
<evidence type="ECO:0000256" key="1">
    <source>
        <dbReference type="ARBA" id="ARBA00010617"/>
    </source>
</evidence>
<keyword evidence="2" id="KW-0503">Monooxygenase</keyword>
<evidence type="ECO:0000256" key="2">
    <source>
        <dbReference type="RuleBase" id="RU000461"/>
    </source>
</evidence>
<comment type="caution">
    <text evidence="3">The sequence shown here is derived from an EMBL/GenBank/DDBJ whole genome shotgun (WGS) entry which is preliminary data.</text>
</comment>
<organism evidence="3 4">
    <name type="scientific">Sinosporangium siamense</name>
    <dbReference type="NCBI Taxonomy" id="1367973"/>
    <lineage>
        <taxon>Bacteria</taxon>
        <taxon>Bacillati</taxon>
        <taxon>Actinomycetota</taxon>
        <taxon>Actinomycetes</taxon>
        <taxon>Streptosporangiales</taxon>
        <taxon>Streptosporangiaceae</taxon>
        <taxon>Sinosporangium</taxon>
    </lineage>
</organism>
<evidence type="ECO:0000313" key="3">
    <source>
        <dbReference type="EMBL" id="GII95202.1"/>
    </source>
</evidence>
<sequence>MAIATRLGSDDLYRDPFPIYRRLRDDEPWAWSERLGVWLVSRYDDVVFVDEHPEIFTAHQRESLAERAMGLVMIRTDGDAHRRLRAAVDGPLKRRNVRQRWSAELLGIAGELLARIAPQGGCDLVRDFAAPFAARSLTRVIGLPEVTTEQVVEWSGAFIAGLSNHAGDPAVWRRCDRARAEVGALVAAEVGTGGREGSVIAAMANSPLSVEEIATQVRLMLSGGFNEPWHALTTLVWQLLRHPEIAWDVHEDSGALDAAIAETVRWLTPIGALPRQLAVDHHAGDVTLRAGDKLLALAASANHDERKFGDPEAFDPGRPGLGDHLAFSLGAHYCLGTYLAREQLRVAAPLLLTRLPGLRVAEPPEFTGWMFRGPEALQVRYDAVRQV</sequence>
<dbReference type="Proteomes" id="UP000606172">
    <property type="component" value="Unassembled WGS sequence"/>
</dbReference>
<dbReference type="PRINTS" id="PR00359">
    <property type="entry name" value="BP450"/>
</dbReference>
<dbReference type="PANTHER" id="PTHR46696">
    <property type="entry name" value="P450, PUTATIVE (EUROFUNG)-RELATED"/>
    <property type="match status" value="1"/>
</dbReference>
<name>A0A919RL46_9ACTN</name>
<keyword evidence="4" id="KW-1185">Reference proteome</keyword>
<dbReference type="InterPro" id="IPR017972">
    <property type="entry name" value="Cyt_P450_CS"/>
</dbReference>
<dbReference type="GO" id="GO:0020037">
    <property type="term" value="F:heme binding"/>
    <property type="evidence" value="ECO:0007669"/>
    <property type="project" value="InterPro"/>
</dbReference>
<gene>
    <name evidence="3" type="ORF">Ssi02_54330</name>
</gene>
<protein>
    <submittedName>
        <fullName evidence="3">Cytochrome P450</fullName>
    </submittedName>
</protein>
<dbReference type="InterPro" id="IPR002397">
    <property type="entry name" value="Cyt_P450_B"/>
</dbReference>
<dbReference type="SUPFAM" id="SSF48264">
    <property type="entry name" value="Cytochrome P450"/>
    <property type="match status" value="1"/>
</dbReference>
<keyword evidence="2" id="KW-0349">Heme</keyword>
<dbReference type="EMBL" id="BOOW01000034">
    <property type="protein sequence ID" value="GII95202.1"/>
    <property type="molecule type" value="Genomic_DNA"/>
</dbReference>
<dbReference type="RefSeq" id="WP_204030285.1">
    <property type="nucleotide sequence ID" value="NZ_BOOW01000034.1"/>
</dbReference>
<evidence type="ECO:0000313" key="4">
    <source>
        <dbReference type="Proteomes" id="UP000606172"/>
    </source>
</evidence>
<dbReference type="AlphaFoldDB" id="A0A919RL46"/>
<dbReference type="PANTHER" id="PTHR46696:SF1">
    <property type="entry name" value="CYTOCHROME P450 YJIB-RELATED"/>
    <property type="match status" value="1"/>
</dbReference>
<accession>A0A919RL46</accession>
<dbReference type="GO" id="GO:0016705">
    <property type="term" value="F:oxidoreductase activity, acting on paired donors, with incorporation or reduction of molecular oxygen"/>
    <property type="evidence" value="ECO:0007669"/>
    <property type="project" value="InterPro"/>
</dbReference>
<dbReference type="InterPro" id="IPR036396">
    <property type="entry name" value="Cyt_P450_sf"/>
</dbReference>
<dbReference type="InterPro" id="IPR001128">
    <property type="entry name" value="Cyt_P450"/>
</dbReference>
<dbReference type="Pfam" id="PF00067">
    <property type="entry name" value="p450"/>
    <property type="match status" value="1"/>
</dbReference>
<dbReference type="PROSITE" id="PS00086">
    <property type="entry name" value="CYTOCHROME_P450"/>
    <property type="match status" value="1"/>
</dbReference>
<comment type="similarity">
    <text evidence="1 2">Belongs to the cytochrome P450 family.</text>
</comment>
<keyword evidence="2" id="KW-0408">Iron</keyword>